<feature type="non-terminal residue" evidence="1">
    <location>
        <position position="40"/>
    </location>
</feature>
<sequence>MASKECSKINKKETYLNIEIKDFIEFDNQIDTNDLLPKWA</sequence>
<dbReference type="Proteomes" id="UP000676336">
    <property type="component" value="Unassembled WGS sequence"/>
</dbReference>
<proteinExistence type="predicted"/>
<comment type="caution">
    <text evidence="1">The sequence shown here is derived from an EMBL/GenBank/DDBJ whole genome shotgun (WGS) entry which is preliminary data.</text>
</comment>
<organism evidence="1 2">
    <name type="scientific">Rotaria magnacalcarata</name>
    <dbReference type="NCBI Taxonomy" id="392030"/>
    <lineage>
        <taxon>Eukaryota</taxon>
        <taxon>Metazoa</taxon>
        <taxon>Spiralia</taxon>
        <taxon>Gnathifera</taxon>
        <taxon>Rotifera</taxon>
        <taxon>Eurotatoria</taxon>
        <taxon>Bdelloidea</taxon>
        <taxon>Philodinida</taxon>
        <taxon>Philodinidae</taxon>
        <taxon>Rotaria</taxon>
    </lineage>
</organism>
<gene>
    <name evidence="1" type="ORF">SMN809_LOCUS24798</name>
</gene>
<evidence type="ECO:0000313" key="2">
    <source>
        <dbReference type="Proteomes" id="UP000676336"/>
    </source>
</evidence>
<dbReference type="AlphaFoldDB" id="A0A8S2T9E8"/>
<dbReference type="EMBL" id="CAJOBI010030504">
    <property type="protein sequence ID" value="CAF4270187.1"/>
    <property type="molecule type" value="Genomic_DNA"/>
</dbReference>
<protein>
    <submittedName>
        <fullName evidence="1">Uncharacterized protein</fullName>
    </submittedName>
</protein>
<evidence type="ECO:0000313" key="1">
    <source>
        <dbReference type="EMBL" id="CAF4270187.1"/>
    </source>
</evidence>
<reference evidence="1" key="1">
    <citation type="submission" date="2021-02" db="EMBL/GenBank/DDBJ databases">
        <authorList>
            <person name="Nowell W R."/>
        </authorList>
    </citation>
    <scope>NUCLEOTIDE SEQUENCE</scope>
</reference>
<name>A0A8S2T9E8_9BILA</name>
<accession>A0A8S2T9E8</accession>